<feature type="compositionally biased region" description="Polar residues" evidence="1">
    <location>
        <begin position="131"/>
        <end position="142"/>
    </location>
</feature>
<protein>
    <submittedName>
        <fullName evidence="2">Uncharacterized protein</fullName>
    </submittedName>
</protein>
<dbReference type="Proteomes" id="UP000299102">
    <property type="component" value="Unassembled WGS sequence"/>
</dbReference>
<sequence>MQSTGKWGIIVAHGHSPPQRMEPPVLCRLSLAHLHLSHLHAKTVGRSADSDKKRPFPRAERGRRSLTAVIINPVSKTGDPRRLDILSSVRRDKDWKDERKGRDEDIESKNKGEESSSRALAAHRRRRLPVTTHSVQNLSSDARITKAHFAGVPS</sequence>
<name>A0A4C1X0I0_EUMVA</name>
<accession>A0A4C1X0I0</accession>
<comment type="caution">
    <text evidence="2">The sequence shown here is derived from an EMBL/GenBank/DDBJ whole genome shotgun (WGS) entry which is preliminary data.</text>
</comment>
<organism evidence="2 3">
    <name type="scientific">Eumeta variegata</name>
    <name type="common">Bagworm moth</name>
    <name type="synonym">Eumeta japonica</name>
    <dbReference type="NCBI Taxonomy" id="151549"/>
    <lineage>
        <taxon>Eukaryota</taxon>
        <taxon>Metazoa</taxon>
        <taxon>Ecdysozoa</taxon>
        <taxon>Arthropoda</taxon>
        <taxon>Hexapoda</taxon>
        <taxon>Insecta</taxon>
        <taxon>Pterygota</taxon>
        <taxon>Neoptera</taxon>
        <taxon>Endopterygota</taxon>
        <taxon>Lepidoptera</taxon>
        <taxon>Glossata</taxon>
        <taxon>Ditrysia</taxon>
        <taxon>Tineoidea</taxon>
        <taxon>Psychidae</taxon>
        <taxon>Oiketicinae</taxon>
        <taxon>Eumeta</taxon>
    </lineage>
</organism>
<feature type="compositionally biased region" description="Basic and acidic residues" evidence="1">
    <location>
        <begin position="78"/>
        <end position="116"/>
    </location>
</feature>
<proteinExistence type="predicted"/>
<evidence type="ECO:0000313" key="3">
    <source>
        <dbReference type="Proteomes" id="UP000299102"/>
    </source>
</evidence>
<gene>
    <name evidence="2" type="ORF">EVAR_40443_1</name>
</gene>
<evidence type="ECO:0000256" key="1">
    <source>
        <dbReference type="SAM" id="MobiDB-lite"/>
    </source>
</evidence>
<keyword evidence="3" id="KW-1185">Reference proteome</keyword>
<evidence type="ECO:0000313" key="2">
    <source>
        <dbReference type="EMBL" id="GBP56452.1"/>
    </source>
</evidence>
<dbReference type="EMBL" id="BGZK01000693">
    <property type="protein sequence ID" value="GBP56452.1"/>
    <property type="molecule type" value="Genomic_DNA"/>
</dbReference>
<feature type="compositionally biased region" description="Basic and acidic residues" evidence="1">
    <location>
        <begin position="48"/>
        <end position="63"/>
    </location>
</feature>
<reference evidence="2 3" key="1">
    <citation type="journal article" date="2019" name="Commun. Biol.">
        <title>The bagworm genome reveals a unique fibroin gene that provides high tensile strength.</title>
        <authorList>
            <person name="Kono N."/>
            <person name="Nakamura H."/>
            <person name="Ohtoshi R."/>
            <person name="Tomita M."/>
            <person name="Numata K."/>
            <person name="Arakawa K."/>
        </authorList>
    </citation>
    <scope>NUCLEOTIDE SEQUENCE [LARGE SCALE GENOMIC DNA]</scope>
</reference>
<dbReference type="AlphaFoldDB" id="A0A4C1X0I0"/>
<feature type="region of interest" description="Disordered" evidence="1">
    <location>
        <begin position="43"/>
        <end position="154"/>
    </location>
</feature>